<keyword evidence="2" id="KW-1185">Reference proteome</keyword>
<proteinExistence type="predicted"/>
<reference evidence="2" key="1">
    <citation type="journal article" date="2019" name="Int. J. Syst. Evol. Microbiol.">
        <title>The Global Catalogue of Microorganisms (GCM) 10K type strain sequencing project: providing services to taxonomists for standard genome sequencing and annotation.</title>
        <authorList>
            <consortium name="The Broad Institute Genomics Platform"/>
            <consortium name="The Broad Institute Genome Sequencing Center for Infectious Disease"/>
            <person name="Wu L."/>
            <person name="Ma J."/>
        </authorList>
    </citation>
    <scope>NUCLEOTIDE SEQUENCE [LARGE SCALE GENOMIC DNA]</scope>
    <source>
        <strain evidence="2">CGMCC 1.15772</strain>
    </source>
</reference>
<protein>
    <submittedName>
        <fullName evidence="1">Uncharacterized protein</fullName>
    </submittedName>
</protein>
<evidence type="ECO:0000313" key="2">
    <source>
        <dbReference type="Proteomes" id="UP001596507"/>
    </source>
</evidence>
<organism evidence="1 2">
    <name type="scientific">Microbacterium fluvii</name>
    <dbReference type="NCBI Taxonomy" id="415215"/>
    <lineage>
        <taxon>Bacteria</taxon>
        <taxon>Bacillati</taxon>
        <taxon>Actinomycetota</taxon>
        <taxon>Actinomycetes</taxon>
        <taxon>Micrococcales</taxon>
        <taxon>Microbacteriaceae</taxon>
        <taxon>Microbacterium</taxon>
    </lineage>
</organism>
<comment type="caution">
    <text evidence="1">The sequence shown here is derived from an EMBL/GenBank/DDBJ whole genome shotgun (WGS) entry which is preliminary data.</text>
</comment>
<name>A0ABW2HH01_9MICO</name>
<evidence type="ECO:0000313" key="1">
    <source>
        <dbReference type="EMBL" id="MFC7269795.1"/>
    </source>
</evidence>
<dbReference type="EMBL" id="JBHTBE010000003">
    <property type="protein sequence ID" value="MFC7269795.1"/>
    <property type="molecule type" value="Genomic_DNA"/>
</dbReference>
<accession>A0ABW2HH01</accession>
<dbReference type="Proteomes" id="UP001596507">
    <property type="component" value="Unassembled WGS sequence"/>
</dbReference>
<sequence>MPVRVTVGLADAVAVAAVGGGTWSVTLSDNGRPVASQPPTPYSGAVLTATLAAASWSSAVIEVNPVRYAPLRLTVSGRDQSVYRDDPLSVVTAGADALVVSTRLLRLRESRGVPISPQPDPGILTGPWLTASGNPALPSVVYGDLRMQSFGALPSLEALSPPAAGGTVFADPDAPGWGRFNRITKTNLDMNRAGAPLLLEYGDVGSSTSGARFLVAIWAPAHDARKAPTEHDFVAFLHPNTSKPPFPPAGHPYRSGGYPYGVVPVPPPKGEQPSGRTFQPYVELAMRYLVGSWAKYRWPGNSAVVVMPIMPGAPPLAKGQTAGDDQLDYGRPFRDRSGMWRLVEEVKFFLHRVRYGLSADALTRWWGAGSGPPVSTTVTTPIPGTRRIAVAAYSASSVQLVPLLTSEAQGRRFDAALWGPSPTVQAVADQAWRETWALDPFTKAGESVGSDVFEKALLAWLGENNERRFVLGASGTTTATDLVTRFPALAAAATRRPVLRGSDPSRRAEFWAGPSNRWVAFAASNPYLTAAAPPTPPTLPTYPAFRDDDIQHAFMFELATGFAFNWTTVGRP</sequence>
<gene>
    <name evidence="1" type="ORF">ACFQRL_12545</name>
</gene>
<dbReference type="RefSeq" id="WP_262874715.1">
    <property type="nucleotide sequence ID" value="NZ_BAABKW010000001.1"/>
</dbReference>